<name>A0A8W7P407_ANOCL</name>
<reference evidence="1" key="1">
    <citation type="submission" date="2022-08" db="UniProtKB">
        <authorList>
            <consortium name="EnsemblMetazoa"/>
        </authorList>
    </citation>
    <scope>IDENTIFICATION</scope>
</reference>
<proteinExistence type="predicted"/>
<dbReference type="AlphaFoldDB" id="A0A8W7P407"/>
<dbReference type="EnsemblMetazoa" id="ACOM025552-RA">
    <property type="protein sequence ID" value="ACOM025552-PA.1"/>
    <property type="gene ID" value="ACOM025552"/>
</dbReference>
<sequence>MESSALFHSLNSTFLYLFPPRAVALASVKREYTSKKKNTSHPRTTYAMGAGHAGRTVNDIPTTGCMALVFAAASPEQKATPAGEEWMWVWVPVVVFLLCSAPEFNAPD</sequence>
<evidence type="ECO:0000313" key="1">
    <source>
        <dbReference type="EnsemblMetazoa" id="ACOM025552-PA.1"/>
    </source>
</evidence>
<organism evidence="1">
    <name type="scientific">Anopheles coluzzii</name>
    <name type="common">African malaria mosquito</name>
    <dbReference type="NCBI Taxonomy" id="1518534"/>
    <lineage>
        <taxon>Eukaryota</taxon>
        <taxon>Metazoa</taxon>
        <taxon>Ecdysozoa</taxon>
        <taxon>Arthropoda</taxon>
        <taxon>Hexapoda</taxon>
        <taxon>Insecta</taxon>
        <taxon>Pterygota</taxon>
        <taxon>Neoptera</taxon>
        <taxon>Endopterygota</taxon>
        <taxon>Diptera</taxon>
        <taxon>Nematocera</taxon>
        <taxon>Culicoidea</taxon>
        <taxon>Culicidae</taxon>
        <taxon>Anophelinae</taxon>
        <taxon>Anopheles</taxon>
    </lineage>
</organism>
<dbReference type="Proteomes" id="UP000075882">
    <property type="component" value="Unassembled WGS sequence"/>
</dbReference>
<protein>
    <submittedName>
        <fullName evidence="1">Uncharacterized protein</fullName>
    </submittedName>
</protein>
<accession>A0A8W7P407</accession>